<dbReference type="GO" id="GO:0003735">
    <property type="term" value="F:structural constituent of ribosome"/>
    <property type="evidence" value="ECO:0007669"/>
    <property type="project" value="InterPro"/>
</dbReference>
<organism evidence="11 15">
    <name type="scientific">Puccinia coronata f. sp. avenae</name>
    <dbReference type="NCBI Taxonomy" id="200324"/>
    <lineage>
        <taxon>Eukaryota</taxon>
        <taxon>Fungi</taxon>
        <taxon>Dikarya</taxon>
        <taxon>Basidiomycota</taxon>
        <taxon>Pucciniomycotina</taxon>
        <taxon>Pucciniomycetes</taxon>
        <taxon>Pucciniales</taxon>
        <taxon>Pucciniaceae</taxon>
        <taxon>Puccinia</taxon>
    </lineage>
</organism>
<feature type="region of interest" description="Disordered" evidence="9">
    <location>
        <begin position="211"/>
        <end position="236"/>
    </location>
</feature>
<evidence type="ECO:0000313" key="11">
    <source>
        <dbReference type="EMBL" id="PLW18432.1"/>
    </source>
</evidence>
<evidence type="ECO:0000256" key="7">
    <source>
        <dbReference type="ARBA" id="ARBA00035209"/>
    </source>
</evidence>
<keyword evidence="5" id="KW-0496">Mitochondrion</keyword>
<dbReference type="GO" id="GO:0006412">
    <property type="term" value="P:translation"/>
    <property type="evidence" value="ECO:0007669"/>
    <property type="project" value="InterPro"/>
</dbReference>
<evidence type="ECO:0000313" key="13">
    <source>
        <dbReference type="EMBL" id="PLW51432.1"/>
    </source>
</evidence>
<accession>A0A2N5SZ03</accession>
<dbReference type="EMBL" id="PGCJ01000164">
    <property type="protein sequence ID" value="PLW41898.1"/>
    <property type="molecule type" value="Genomic_DNA"/>
</dbReference>
<evidence type="ECO:0000313" key="10">
    <source>
        <dbReference type="EMBL" id="PLW11328.1"/>
    </source>
</evidence>
<dbReference type="AlphaFoldDB" id="A0A2N5SZ03"/>
<comment type="caution">
    <text evidence="11">The sequence shown here is derived from an EMBL/GenBank/DDBJ whole genome shotgun (WGS) entry which is preliminary data.</text>
</comment>
<evidence type="ECO:0000256" key="4">
    <source>
        <dbReference type="ARBA" id="ARBA00022980"/>
    </source>
</evidence>
<keyword evidence="4 8" id="KW-0689">Ribosomal protein</keyword>
<evidence type="ECO:0000313" key="12">
    <source>
        <dbReference type="EMBL" id="PLW41898.1"/>
    </source>
</evidence>
<dbReference type="Proteomes" id="UP000235392">
    <property type="component" value="Unassembled WGS sequence"/>
</dbReference>
<dbReference type="Gene3D" id="2.40.30.10">
    <property type="entry name" value="Translation factors"/>
    <property type="match status" value="2"/>
</dbReference>
<dbReference type="Proteomes" id="UP000235388">
    <property type="component" value="Unassembled WGS sequence"/>
</dbReference>
<evidence type="ECO:0000256" key="2">
    <source>
        <dbReference type="ARBA" id="ARBA00006540"/>
    </source>
</evidence>
<dbReference type="SUPFAM" id="SSF50447">
    <property type="entry name" value="Translation proteins"/>
    <property type="match status" value="1"/>
</dbReference>
<name>A0A2N5SZ03_9BASI</name>
<feature type="region of interest" description="Disordered" evidence="9">
    <location>
        <begin position="35"/>
        <end position="67"/>
    </location>
</feature>
<dbReference type="PROSITE" id="PS00474">
    <property type="entry name" value="RIBOSOMAL_L3"/>
    <property type="match status" value="1"/>
</dbReference>
<evidence type="ECO:0000256" key="6">
    <source>
        <dbReference type="ARBA" id="ARBA00023274"/>
    </source>
</evidence>
<dbReference type="InterPro" id="IPR019926">
    <property type="entry name" value="Ribosomal_uL3_CS"/>
</dbReference>
<dbReference type="FunFam" id="2.40.30.10:FF:000004">
    <property type="entry name" value="50S ribosomal protein L3"/>
    <property type="match status" value="1"/>
</dbReference>
<evidence type="ECO:0000256" key="8">
    <source>
        <dbReference type="RuleBase" id="RU003905"/>
    </source>
</evidence>
<dbReference type="HAMAP" id="MF_01325_B">
    <property type="entry name" value="Ribosomal_uL3_B"/>
    <property type="match status" value="1"/>
</dbReference>
<keyword evidence="14" id="KW-1185">Reference proteome</keyword>
<dbReference type="PANTHER" id="PTHR11229:SF8">
    <property type="entry name" value="LARGE RIBOSOMAL SUBUNIT PROTEIN UL3M"/>
    <property type="match status" value="1"/>
</dbReference>
<dbReference type="Pfam" id="PF00297">
    <property type="entry name" value="Ribosomal_L3"/>
    <property type="match status" value="1"/>
</dbReference>
<comment type="similarity">
    <text evidence="2 8">Belongs to the universal ribosomal protein uL3 family.</text>
</comment>
<feature type="compositionally biased region" description="Low complexity" evidence="9">
    <location>
        <begin position="35"/>
        <end position="66"/>
    </location>
</feature>
<dbReference type="GO" id="GO:0005762">
    <property type="term" value="C:mitochondrial large ribosomal subunit"/>
    <property type="evidence" value="ECO:0007669"/>
    <property type="project" value="TreeGrafter"/>
</dbReference>
<proteinExistence type="inferred from homology"/>
<dbReference type="NCBIfam" id="TIGR03625">
    <property type="entry name" value="L3_bact"/>
    <property type="match status" value="1"/>
</dbReference>
<dbReference type="InterPro" id="IPR019927">
    <property type="entry name" value="Ribosomal_uL3_bac/org-type"/>
</dbReference>
<gene>
    <name evidence="12" type="ORF">PCANC_11055</name>
    <name evidence="10" type="ORF">PCANC_19361</name>
    <name evidence="13" type="ORF">PCASD_00288</name>
    <name evidence="11" type="ORF">PCASD_15638</name>
</gene>
<keyword evidence="3" id="KW-0809">Transit peptide</keyword>
<reference evidence="14 15" key="1">
    <citation type="submission" date="2017-11" db="EMBL/GenBank/DDBJ databases">
        <title>De novo assembly and phasing of dikaryotic genomes from two isolates of Puccinia coronata f. sp. avenae, the causal agent of oat crown rust.</title>
        <authorList>
            <person name="Miller M.E."/>
            <person name="Zhang Y."/>
            <person name="Omidvar V."/>
            <person name="Sperschneider J."/>
            <person name="Schwessinger B."/>
            <person name="Raley C."/>
            <person name="Palmer J.M."/>
            <person name="Garnica D."/>
            <person name="Upadhyaya N."/>
            <person name="Rathjen J."/>
            <person name="Taylor J.M."/>
            <person name="Park R.F."/>
            <person name="Dodds P.N."/>
            <person name="Hirsch C.D."/>
            <person name="Kianian S.F."/>
            <person name="Figueroa M."/>
        </authorList>
    </citation>
    <scope>NUCLEOTIDE SEQUENCE [LARGE SCALE GENOMIC DNA]</scope>
    <source>
        <strain evidence="10">12NC29</strain>
        <strain evidence="11">12SD80</strain>
    </source>
</reference>
<evidence type="ECO:0000256" key="5">
    <source>
        <dbReference type="ARBA" id="ARBA00023128"/>
    </source>
</evidence>
<evidence type="ECO:0000313" key="15">
    <source>
        <dbReference type="Proteomes" id="UP000235392"/>
    </source>
</evidence>
<protein>
    <recommendedName>
        <fullName evidence="7">Large ribosomal subunit protein uL3m</fullName>
    </recommendedName>
</protein>
<evidence type="ECO:0000256" key="3">
    <source>
        <dbReference type="ARBA" id="ARBA00022946"/>
    </source>
</evidence>
<keyword evidence="6 8" id="KW-0687">Ribonucleoprotein</keyword>
<evidence type="ECO:0000256" key="9">
    <source>
        <dbReference type="SAM" id="MobiDB-lite"/>
    </source>
</evidence>
<dbReference type="EMBL" id="PGCJ01001024">
    <property type="protein sequence ID" value="PLW11328.1"/>
    <property type="molecule type" value="Genomic_DNA"/>
</dbReference>
<evidence type="ECO:0000313" key="14">
    <source>
        <dbReference type="Proteomes" id="UP000235388"/>
    </source>
</evidence>
<dbReference type="EMBL" id="PGCI01000005">
    <property type="protein sequence ID" value="PLW51432.1"/>
    <property type="molecule type" value="Genomic_DNA"/>
</dbReference>
<comment type="subcellular location">
    <subcellularLocation>
        <location evidence="1">Mitochondrion</location>
    </subcellularLocation>
</comment>
<dbReference type="InterPro" id="IPR000597">
    <property type="entry name" value="Ribosomal_uL3"/>
</dbReference>
<dbReference type="EMBL" id="PGCI01000733">
    <property type="protein sequence ID" value="PLW18432.1"/>
    <property type="molecule type" value="Genomic_DNA"/>
</dbReference>
<dbReference type="PANTHER" id="PTHR11229">
    <property type="entry name" value="50S RIBOSOMAL PROTEIN L3"/>
    <property type="match status" value="1"/>
</dbReference>
<dbReference type="STRING" id="200324.A0A2N5SZ03"/>
<dbReference type="InterPro" id="IPR009000">
    <property type="entry name" value="Transl_B-barrel_sf"/>
</dbReference>
<sequence length="352" mass="38764">MSFFGQHPLLFSALLQLQIRTHPISTTLRTLATISGSSSSSATQETASDQTAESSPSETTPTSITELINPPQKQWIPGLRRSGVLARKRGMTSFWDSEGIRIPVTVLELEDVQVVGHKYKERDNYDAIQIGCTNKYSRNSIHNAQLKYYKHLNLTPKQKVTEFVVSDHQCFPPIGTSISAAHFVPGQFVDVKSNSKGKGFAGVMKRWGFSGGNASHGSTKHHRKAGSTGQHQDPGRVWPGKKMAGRMGNQPVTVRNLLVARIDTDMNLIYVKGQVPGPKKTFVRVTDAEKGVHRVGQHWIRKGWNIQNQALLPGQIKALPFPTIDTRSAANLLPDQISLSALSKLKNTKTAE</sequence>
<dbReference type="OrthoDB" id="274683at2759"/>
<evidence type="ECO:0000256" key="1">
    <source>
        <dbReference type="ARBA" id="ARBA00004173"/>
    </source>
</evidence>